<accession>A0A2H5Q8Y4</accession>
<protein>
    <submittedName>
        <fullName evidence="1">Uncharacterized protein</fullName>
    </submittedName>
</protein>
<reference evidence="1 2" key="1">
    <citation type="journal article" date="2017" name="Front. Genet.">
        <title>Draft sequencing of the heterozygous diploid genome of Satsuma (Citrus unshiu Marc.) using a hybrid assembly approach.</title>
        <authorList>
            <person name="Shimizu T."/>
            <person name="Tanizawa Y."/>
            <person name="Mochizuki T."/>
            <person name="Nagasaki H."/>
            <person name="Yoshioka T."/>
            <person name="Toyoda A."/>
            <person name="Fujiyama A."/>
            <person name="Kaminuma E."/>
            <person name="Nakamura Y."/>
        </authorList>
    </citation>
    <scope>NUCLEOTIDE SEQUENCE [LARGE SCALE GENOMIC DNA]</scope>
    <source>
        <strain evidence="2">cv. Miyagawa wase</strain>
    </source>
</reference>
<sequence length="86" mass="9432">ININTRWRKLAAKVSHDGGSFCAFLNAAASSSKHRDGAGTGSFIGHRSSLFSAGFRCCYCIFAVCFSSRSPEALSRLVMEENHCYY</sequence>
<dbReference type="EMBL" id="BDQV01000258">
    <property type="protein sequence ID" value="GAY61104.1"/>
    <property type="molecule type" value="Genomic_DNA"/>
</dbReference>
<evidence type="ECO:0000313" key="1">
    <source>
        <dbReference type="EMBL" id="GAY61104.1"/>
    </source>
</evidence>
<comment type="caution">
    <text evidence="1">The sequence shown here is derived from an EMBL/GenBank/DDBJ whole genome shotgun (WGS) entry which is preliminary data.</text>
</comment>
<evidence type="ECO:0000313" key="2">
    <source>
        <dbReference type="Proteomes" id="UP000236630"/>
    </source>
</evidence>
<feature type="non-terminal residue" evidence="1">
    <location>
        <position position="1"/>
    </location>
</feature>
<dbReference type="Proteomes" id="UP000236630">
    <property type="component" value="Unassembled WGS sequence"/>
</dbReference>
<gene>
    <name evidence="1" type="ORF">CUMW_207170</name>
</gene>
<organism evidence="1 2">
    <name type="scientific">Citrus unshiu</name>
    <name type="common">Satsuma mandarin</name>
    <name type="synonym">Citrus nobilis var. unshiu</name>
    <dbReference type="NCBI Taxonomy" id="55188"/>
    <lineage>
        <taxon>Eukaryota</taxon>
        <taxon>Viridiplantae</taxon>
        <taxon>Streptophyta</taxon>
        <taxon>Embryophyta</taxon>
        <taxon>Tracheophyta</taxon>
        <taxon>Spermatophyta</taxon>
        <taxon>Magnoliopsida</taxon>
        <taxon>eudicotyledons</taxon>
        <taxon>Gunneridae</taxon>
        <taxon>Pentapetalae</taxon>
        <taxon>rosids</taxon>
        <taxon>malvids</taxon>
        <taxon>Sapindales</taxon>
        <taxon>Rutaceae</taxon>
        <taxon>Aurantioideae</taxon>
        <taxon>Citrus</taxon>
    </lineage>
</organism>
<dbReference type="AlphaFoldDB" id="A0A2H5Q8Y4"/>
<proteinExistence type="predicted"/>
<name>A0A2H5Q8Y4_CITUN</name>
<keyword evidence="2" id="KW-1185">Reference proteome</keyword>